<name>W6U3D2_ECHGR</name>
<dbReference type="AlphaFoldDB" id="W6U3D2"/>
<comment type="caution">
    <text evidence="1">The sequence shown here is derived from an EMBL/GenBank/DDBJ whole genome shotgun (WGS) entry which is preliminary data.</text>
</comment>
<accession>W6U3D2</accession>
<dbReference type="RefSeq" id="XP_024346252.1">
    <property type="nucleotide sequence ID" value="XM_024499326.1"/>
</dbReference>
<dbReference type="GeneID" id="36345792"/>
<evidence type="ECO:0000313" key="2">
    <source>
        <dbReference type="Proteomes" id="UP000019149"/>
    </source>
</evidence>
<dbReference type="CTD" id="36345792"/>
<evidence type="ECO:0000313" key="1">
    <source>
        <dbReference type="EMBL" id="EUB55056.1"/>
    </source>
</evidence>
<gene>
    <name evidence="1" type="ORF">EGR_10077</name>
</gene>
<dbReference type="EMBL" id="APAU02000188">
    <property type="protein sequence ID" value="EUB55056.1"/>
    <property type="molecule type" value="Genomic_DNA"/>
</dbReference>
<reference evidence="1 2" key="1">
    <citation type="journal article" date="2013" name="Nat. Genet.">
        <title>The genome of the hydatid tapeworm Echinococcus granulosus.</title>
        <authorList>
            <person name="Zheng H."/>
            <person name="Zhang W."/>
            <person name="Zhang L."/>
            <person name="Zhang Z."/>
            <person name="Li J."/>
            <person name="Lu G."/>
            <person name="Zhu Y."/>
            <person name="Wang Y."/>
            <person name="Huang Y."/>
            <person name="Liu J."/>
            <person name="Kang H."/>
            <person name="Chen J."/>
            <person name="Wang L."/>
            <person name="Chen A."/>
            <person name="Yu S."/>
            <person name="Gao Z."/>
            <person name="Jin L."/>
            <person name="Gu W."/>
            <person name="Wang Z."/>
            <person name="Zhao L."/>
            <person name="Shi B."/>
            <person name="Wen H."/>
            <person name="Lin R."/>
            <person name="Jones M.K."/>
            <person name="Brejova B."/>
            <person name="Vinar T."/>
            <person name="Zhao G."/>
            <person name="McManus D.P."/>
            <person name="Chen Z."/>
            <person name="Zhou Y."/>
            <person name="Wang S."/>
        </authorList>
    </citation>
    <scope>NUCLEOTIDE SEQUENCE [LARGE SCALE GENOMIC DNA]</scope>
</reference>
<protein>
    <submittedName>
        <fullName evidence="1">Uncharacterized protein</fullName>
    </submittedName>
</protein>
<dbReference type="KEGG" id="egl:EGR_10077"/>
<keyword evidence="2" id="KW-1185">Reference proteome</keyword>
<organism evidence="1 2">
    <name type="scientific">Echinococcus granulosus</name>
    <name type="common">Hydatid tapeworm</name>
    <dbReference type="NCBI Taxonomy" id="6210"/>
    <lineage>
        <taxon>Eukaryota</taxon>
        <taxon>Metazoa</taxon>
        <taxon>Spiralia</taxon>
        <taxon>Lophotrochozoa</taxon>
        <taxon>Platyhelminthes</taxon>
        <taxon>Cestoda</taxon>
        <taxon>Eucestoda</taxon>
        <taxon>Cyclophyllidea</taxon>
        <taxon>Taeniidae</taxon>
        <taxon>Echinococcus</taxon>
        <taxon>Echinococcus granulosus group</taxon>
    </lineage>
</organism>
<proteinExistence type="predicted"/>
<dbReference type="Proteomes" id="UP000019149">
    <property type="component" value="Unassembled WGS sequence"/>
</dbReference>
<sequence>MDVGRKLVGQNLVIGTRHTSVFEALSEGHMVAKRWRMYGRSSKCDAGRLSICKSPDIFKTVLQTDDNSD</sequence>